<feature type="domain" description="Transposase IS200-like" evidence="1">
    <location>
        <begin position="44"/>
        <end position="147"/>
    </location>
</feature>
<proteinExistence type="predicted"/>
<dbReference type="EMBL" id="BMHT01000008">
    <property type="protein sequence ID" value="GGF23980.1"/>
    <property type="molecule type" value="Genomic_DNA"/>
</dbReference>
<reference evidence="3" key="1">
    <citation type="journal article" date="2019" name="Int. J. Syst. Evol. Microbiol.">
        <title>The Global Catalogue of Microorganisms (GCM) 10K type strain sequencing project: providing services to taxonomists for standard genome sequencing and annotation.</title>
        <authorList>
            <consortium name="The Broad Institute Genomics Platform"/>
            <consortium name="The Broad Institute Genome Sequencing Center for Infectious Disease"/>
            <person name="Wu L."/>
            <person name="Ma J."/>
        </authorList>
    </citation>
    <scope>NUCLEOTIDE SEQUENCE [LARGE SCALE GENOMIC DNA]</scope>
    <source>
        <strain evidence="3">CGMCC 1.15197</strain>
    </source>
</reference>
<dbReference type="SMART" id="SM01321">
    <property type="entry name" value="Y1_Tnp"/>
    <property type="match status" value="1"/>
</dbReference>
<dbReference type="SUPFAM" id="SSF143422">
    <property type="entry name" value="Transposase IS200-like"/>
    <property type="match status" value="1"/>
</dbReference>
<organism evidence="2 3">
    <name type="scientific">Hymenobacter cavernae</name>
    <dbReference type="NCBI Taxonomy" id="2044852"/>
    <lineage>
        <taxon>Bacteria</taxon>
        <taxon>Pseudomonadati</taxon>
        <taxon>Bacteroidota</taxon>
        <taxon>Cytophagia</taxon>
        <taxon>Cytophagales</taxon>
        <taxon>Hymenobacteraceae</taxon>
        <taxon>Hymenobacter</taxon>
    </lineage>
</organism>
<evidence type="ECO:0000313" key="3">
    <source>
        <dbReference type="Proteomes" id="UP000632273"/>
    </source>
</evidence>
<dbReference type="InterPro" id="IPR002686">
    <property type="entry name" value="Transposase_17"/>
</dbReference>
<protein>
    <recommendedName>
        <fullName evidence="1">Transposase IS200-like domain-containing protein</fullName>
    </recommendedName>
</protein>
<dbReference type="InterPro" id="IPR052715">
    <property type="entry name" value="RAYT_transposase"/>
</dbReference>
<dbReference type="Pfam" id="PF01797">
    <property type="entry name" value="Y1_Tnp"/>
    <property type="match status" value="1"/>
</dbReference>
<sequence length="168" mass="19748">MPHAVLDTLRTEWEQLDKQHTMEDLYARQRRYFGRFDKLLDQATAGPTWLRNPAIANVAAEALHYYDDYGYFLVCYCIMPNHVHLVVTLPDAAPPLLRTLQSIKSYSASKSNALLGRAGQFWQRESYDHIIRDAGEMERIISYVLENPVKARLTDDWQLWPYTYWHEL</sequence>
<dbReference type="Proteomes" id="UP000632273">
    <property type="component" value="Unassembled WGS sequence"/>
</dbReference>
<gene>
    <name evidence="2" type="ORF">GCM10011383_39560</name>
</gene>
<keyword evidence="3" id="KW-1185">Reference proteome</keyword>
<dbReference type="PANTHER" id="PTHR36966">
    <property type="entry name" value="REP-ASSOCIATED TYROSINE TRANSPOSASE"/>
    <property type="match status" value="1"/>
</dbReference>
<name>A0ABQ1UQD1_9BACT</name>
<dbReference type="InterPro" id="IPR036515">
    <property type="entry name" value="Transposase_17_sf"/>
</dbReference>
<comment type="caution">
    <text evidence="2">The sequence shown here is derived from an EMBL/GenBank/DDBJ whole genome shotgun (WGS) entry which is preliminary data.</text>
</comment>
<dbReference type="PANTHER" id="PTHR36966:SF1">
    <property type="entry name" value="REP-ASSOCIATED TYROSINE TRANSPOSASE"/>
    <property type="match status" value="1"/>
</dbReference>
<accession>A0ABQ1UQD1</accession>
<evidence type="ECO:0000259" key="1">
    <source>
        <dbReference type="SMART" id="SM01321"/>
    </source>
</evidence>
<dbReference type="Gene3D" id="3.30.70.1290">
    <property type="entry name" value="Transposase IS200-like"/>
    <property type="match status" value="1"/>
</dbReference>
<evidence type="ECO:0000313" key="2">
    <source>
        <dbReference type="EMBL" id="GGF23980.1"/>
    </source>
</evidence>